<dbReference type="InterPro" id="IPR016186">
    <property type="entry name" value="C-type_lectin-like/link_sf"/>
</dbReference>
<dbReference type="Gene3D" id="3.10.100.10">
    <property type="entry name" value="Mannose-Binding Protein A, subunit A"/>
    <property type="match status" value="2"/>
</dbReference>
<dbReference type="InterPro" id="IPR050111">
    <property type="entry name" value="C-type_lectin/snaclec_domain"/>
</dbReference>
<dbReference type="InterPro" id="IPR016187">
    <property type="entry name" value="CTDL_fold"/>
</dbReference>
<accession>A0A7I8V665</accession>
<dbReference type="AlphaFoldDB" id="A0A7I8V665"/>
<sequence>MVQPSNSLIAQLVNFLLGGSEYEILPERNYLSDMLSKGLLFLTLFMISMCSSQKSKCTEETCYHLIEEALPWEEASQYCNATFSNGTLINLRNDKEHELISQLLANNSVVESWIGLTGETVEWEWTGETIQSTWTNWFTNEPNEDNKCGYMSPYLHDFDDVTNQRFGYGKFKTAVCATNFQFLCQFKYDEEKCNEISGMYFHDKCFYLYKNREDIKSWHDANTYCKRDVGGRLATVNSFSSVQNVIVYIRKANLQLSNGIWIGLSRQKWSWINRGHDEIGKFRWEDSSPNNDGNYVIMRKFSGSYLWQNVKKTNPYKFICQSVKELSKDPDESDFWYWFKIGCIIAGSILIVVLIGIAIYCLRRTMNADKRDERKAKSNRKPLPPRNKPAASISDRLTPADRIEERRTVMVPPRQHITPKPKSRSKNTETLKKEQKQKEIQNDKMSKLFSIQNKLRLDSSPKREQYGSVVTGFPPSITRSNEGSKHVKEKEKSSASVKTVISSNRSANNKPKLAKYGKPIITYNSENRGTGFWQWDMKSKPTVSKPTGKYKISASQSTSGYNSR</sequence>
<feature type="compositionally biased region" description="Basic and acidic residues" evidence="1">
    <location>
        <begin position="455"/>
        <end position="465"/>
    </location>
</feature>
<dbReference type="InterPro" id="IPR001304">
    <property type="entry name" value="C-type_lectin-like"/>
</dbReference>
<feature type="compositionally biased region" description="Basic and acidic residues" evidence="1">
    <location>
        <begin position="426"/>
        <end position="446"/>
    </location>
</feature>
<dbReference type="SUPFAM" id="SSF56436">
    <property type="entry name" value="C-type lectin-like"/>
    <property type="match status" value="2"/>
</dbReference>
<feature type="domain" description="C-type lectin" evidence="3">
    <location>
        <begin position="201"/>
        <end position="321"/>
    </location>
</feature>
<dbReference type="SMART" id="SM00034">
    <property type="entry name" value="CLECT"/>
    <property type="match status" value="2"/>
</dbReference>
<feature type="region of interest" description="Disordered" evidence="1">
    <location>
        <begin position="370"/>
        <end position="503"/>
    </location>
</feature>
<proteinExistence type="predicted"/>
<dbReference type="PROSITE" id="PS50041">
    <property type="entry name" value="C_TYPE_LECTIN_2"/>
    <property type="match status" value="2"/>
</dbReference>
<feature type="transmembrane region" description="Helical" evidence="2">
    <location>
        <begin position="335"/>
        <end position="362"/>
    </location>
</feature>
<keyword evidence="2" id="KW-0812">Transmembrane</keyword>
<organism evidence="4 5">
    <name type="scientific">Dimorphilus gyrociliatus</name>
    <dbReference type="NCBI Taxonomy" id="2664684"/>
    <lineage>
        <taxon>Eukaryota</taxon>
        <taxon>Metazoa</taxon>
        <taxon>Spiralia</taxon>
        <taxon>Lophotrochozoa</taxon>
        <taxon>Annelida</taxon>
        <taxon>Polychaeta</taxon>
        <taxon>Polychaeta incertae sedis</taxon>
        <taxon>Dinophilidae</taxon>
        <taxon>Dimorphilus</taxon>
    </lineage>
</organism>
<feature type="compositionally biased region" description="Basic and acidic residues" evidence="1">
    <location>
        <begin position="482"/>
        <end position="493"/>
    </location>
</feature>
<keyword evidence="5" id="KW-1185">Reference proteome</keyword>
<evidence type="ECO:0000256" key="1">
    <source>
        <dbReference type="SAM" id="MobiDB-lite"/>
    </source>
</evidence>
<evidence type="ECO:0000259" key="3">
    <source>
        <dbReference type="PROSITE" id="PS50041"/>
    </source>
</evidence>
<comment type="caution">
    <text evidence="4">The sequence shown here is derived from an EMBL/GenBank/DDBJ whole genome shotgun (WGS) entry which is preliminary data.</text>
</comment>
<name>A0A7I8V665_9ANNE</name>
<dbReference type="PANTHER" id="PTHR22803">
    <property type="entry name" value="MANNOSE, PHOSPHOLIPASE, LECTIN RECEPTOR RELATED"/>
    <property type="match status" value="1"/>
</dbReference>
<dbReference type="Proteomes" id="UP000549394">
    <property type="component" value="Unassembled WGS sequence"/>
</dbReference>
<protein>
    <submittedName>
        <fullName evidence="4">DgyrCDS950</fullName>
    </submittedName>
</protein>
<feature type="domain" description="C-type lectin" evidence="3">
    <location>
        <begin position="58"/>
        <end position="185"/>
    </location>
</feature>
<evidence type="ECO:0000256" key="2">
    <source>
        <dbReference type="SAM" id="Phobius"/>
    </source>
</evidence>
<feature type="region of interest" description="Disordered" evidence="1">
    <location>
        <begin position="542"/>
        <end position="564"/>
    </location>
</feature>
<reference evidence="4 5" key="1">
    <citation type="submission" date="2020-08" db="EMBL/GenBank/DDBJ databases">
        <authorList>
            <person name="Hejnol A."/>
        </authorList>
    </citation>
    <scope>NUCLEOTIDE SEQUENCE [LARGE SCALE GENOMIC DNA]</scope>
</reference>
<dbReference type="EMBL" id="CAJFCJ010000002">
    <property type="protein sequence ID" value="CAD5111665.1"/>
    <property type="molecule type" value="Genomic_DNA"/>
</dbReference>
<keyword evidence="2" id="KW-0472">Membrane</keyword>
<feature type="compositionally biased region" description="Basic and acidic residues" evidence="1">
    <location>
        <begin position="398"/>
        <end position="408"/>
    </location>
</feature>
<evidence type="ECO:0000313" key="5">
    <source>
        <dbReference type="Proteomes" id="UP000549394"/>
    </source>
</evidence>
<dbReference type="CDD" id="cd00037">
    <property type="entry name" value="CLECT"/>
    <property type="match status" value="2"/>
</dbReference>
<dbReference type="OrthoDB" id="6369810at2759"/>
<keyword evidence="2" id="KW-1133">Transmembrane helix</keyword>
<feature type="compositionally biased region" description="Polar residues" evidence="1">
    <location>
        <begin position="553"/>
        <end position="564"/>
    </location>
</feature>
<evidence type="ECO:0000313" key="4">
    <source>
        <dbReference type="EMBL" id="CAD5111665.1"/>
    </source>
</evidence>
<dbReference type="Pfam" id="PF00059">
    <property type="entry name" value="Lectin_C"/>
    <property type="match status" value="2"/>
</dbReference>
<gene>
    <name evidence="4" type="ORF">DGYR_LOCUS925</name>
</gene>